<evidence type="ECO:0000313" key="3">
    <source>
        <dbReference type="Proteomes" id="UP000004191"/>
    </source>
</evidence>
<evidence type="ECO:0000256" key="1">
    <source>
        <dbReference type="SAM" id="Coils"/>
    </source>
</evidence>
<accession>H3NQT0</accession>
<comment type="caution">
    <text evidence="2">The sequence shown here is derived from an EMBL/GenBank/DDBJ whole genome shotgun (WGS) entry which is preliminary data.</text>
</comment>
<dbReference type="PATRIC" id="fig|883114.3.peg.1688"/>
<dbReference type="GeneID" id="96999627"/>
<reference evidence="2 3" key="1">
    <citation type="submission" date="2012-01" db="EMBL/GenBank/DDBJ databases">
        <title>The Genome Sequence of Helcococcus kunzii ATCC 51366.</title>
        <authorList>
            <consortium name="The Broad Institute Genome Sequencing Platform"/>
            <person name="Earl A."/>
            <person name="Ward D."/>
            <person name="Feldgarden M."/>
            <person name="Gevers D."/>
            <person name="Huys G."/>
            <person name="Young S.K."/>
            <person name="Zeng Q."/>
            <person name="Gargeya S."/>
            <person name="Fitzgerald M."/>
            <person name="Haas B."/>
            <person name="Abouelleil A."/>
            <person name="Alvarado L."/>
            <person name="Arachchi H.M."/>
            <person name="Berlin A."/>
            <person name="Chapman S.B."/>
            <person name="Gearin G."/>
            <person name="Goldberg J."/>
            <person name="Griggs A."/>
            <person name="Gujja S."/>
            <person name="Hansen M."/>
            <person name="Heiman D."/>
            <person name="Howarth C."/>
            <person name="Larimer J."/>
            <person name="Lui A."/>
            <person name="MacDonald P.J.P."/>
            <person name="McCowen C."/>
            <person name="Montmayeur A."/>
            <person name="Murphy C."/>
            <person name="Neiman D."/>
            <person name="Pearson M."/>
            <person name="Priest M."/>
            <person name="Roberts A."/>
            <person name="Saif S."/>
            <person name="Shea T."/>
            <person name="Sisk P."/>
            <person name="Stolte C."/>
            <person name="Sykes S."/>
            <person name="Wortman J."/>
            <person name="Nusbaum C."/>
            <person name="Birren B."/>
        </authorList>
    </citation>
    <scope>NUCLEOTIDE SEQUENCE [LARGE SCALE GENOMIC DNA]</scope>
    <source>
        <strain evidence="2 3">ATCC 51366</strain>
    </source>
</reference>
<name>H3NQT0_9FIRM</name>
<dbReference type="HOGENOM" id="CLU_090271_0_0_9"/>
<dbReference type="EMBL" id="AGEI01000031">
    <property type="protein sequence ID" value="EHR32077.1"/>
    <property type="molecule type" value="Genomic_DNA"/>
</dbReference>
<keyword evidence="3" id="KW-1185">Reference proteome</keyword>
<dbReference type="Proteomes" id="UP000004191">
    <property type="component" value="Unassembled WGS sequence"/>
</dbReference>
<dbReference type="OrthoDB" id="243939at2"/>
<keyword evidence="1" id="KW-0175">Coiled coil</keyword>
<proteinExistence type="predicted"/>
<evidence type="ECO:0000313" key="2">
    <source>
        <dbReference type="EMBL" id="EHR32077.1"/>
    </source>
</evidence>
<feature type="coiled-coil region" evidence="1">
    <location>
        <begin position="7"/>
        <end position="34"/>
    </location>
</feature>
<dbReference type="STRING" id="883114.HMPREF9709_01691"/>
<sequence length="269" mass="32504">MKLLETLKKEVKKYSDLDKKIKNLMKNINIKDNEYLAVKNNNKYTQYYKCLINPQTKELERVYIPKKDLSIAQELANKSFYNKVSKIIEERLSLLNGLIDSYENKNIEDFYYSLIPERRELINMIVPTWDQRFEKWRNEEYQVSKFPFESIEIYTKKGERVRSKSEKILGDIFTDYGVEYIYEKPLYLENGEVIYVDFTIMPKNSDKVVYWEHFGMMDKPEYVNNFIKKIELYARNGIYYGENLFFSFESSNMTFDIKNVERIIKKFLI</sequence>
<dbReference type="AlphaFoldDB" id="H3NQT0"/>
<organism evidence="2 3">
    <name type="scientific">Helcococcus kunzii ATCC 51366</name>
    <dbReference type="NCBI Taxonomy" id="883114"/>
    <lineage>
        <taxon>Bacteria</taxon>
        <taxon>Bacillati</taxon>
        <taxon>Bacillota</taxon>
        <taxon>Tissierellia</taxon>
        <taxon>Tissierellales</taxon>
        <taxon>Peptoniphilaceae</taxon>
        <taxon>Helcococcus</taxon>
    </lineage>
</organism>
<protein>
    <submittedName>
        <fullName evidence="2">Uncharacterized protein</fullName>
    </submittedName>
</protein>
<gene>
    <name evidence="2" type="ORF">HMPREF9709_01691</name>
</gene>
<dbReference type="eggNOG" id="COG0507">
    <property type="taxonomic scope" value="Bacteria"/>
</dbReference>
<dbReference type="RefSeq" id="WP_005399206.1">
    <property type="nucleotide sequence ID" value="NZ_JH601088.1"/>
</dbReference>